<dbReference type="Proteomes" id="UP001151760">
    <property type="component" value="Unassembled WGS sequence"/>
</dbReference>
<evidence type="ECO:0008006" key="4">
    <source>
        <dbReference type="Google" id="ProtNLM"/>
    </source>
</evidence>
<dbReference type="EMBL" id="BQNB010020890">
    <property type="protein sequence ID" value="GJU00714.1"/>
    <property type="molecule type" value="Genomic_DNA"/>
</dbReference>
<comment type="caution">
    <text evidence="2">The sequence shown here is derived from an EMBL/GenBank/DDBJ whole genome shotgun (WGS) entry which is preliminary data.</text>
</comment>
<evidence type="ECO:0000256" key="1">
    <source>
        <dbReference type="SAM" id="MobiDB-lite"/>
    </source>
</evidence>
<dbReference type="PANTHER" id="PTHR33223:SF11">
    <property type="entry name" value="ELEMENT PROTEIN, PUTATIVE-RELATED"/>
    <property type="match status" value="1"/>
</dbReference>
<evidence type="ECO:0000313" key="2">
    <source>
        <dbReference type="EMBL" id="GJU00714.1"/>
    </source>
</evidence>
<reference evidence="2" key="1">
    <citation type="journal article" date="2022" name="Int. J. Mol. Sci.">
        <title>Draft Genome of Tanacetum Coccineum: Genomic Comparison of Closely Related Tanacetum-Family Plants.</title>
        <authorList>
            <person name="Yamashiro T."/>
            <person name="Shiraishi A."/>
            <person name="Nakayama K."/>
            <person name="Satake H."/>
        </authorList>
    </citation>
    <scope>NUCLEOTIDE SEQUENCE</scope>
</reference>
<organism evidence="2 3">
    <name type="scientific">Tanacetum coccineum</name>
    <dbReference type="NCBI Taxonomy" id="301880"/>
    <lineage>
        <taxon>Eukaryota</taxon>
        <taxon>Viridiplantae</taxon>
        <taxon>Streptophyta</taxon>
        <taxon>Embryophyta</taxon>
        <taxon>Tracheophyta</taxon>
        <taxon>Spermatophyta</taxon>
        <taxon>Magnoliopsida</taxon>
        <taxon>eudicotyledons</taxon>
        <taxon>Gunneridae</taxon>
        <taxon>Pentapetalae</taxon>
        <taxon>asterids</taxon>
        <taxon>campanulids</taxon>
        <taxon>Asterales</taxon>
        <taxon>Asteraceae</taxon>
        <taxon>Asteroideae</taxon>
        <taxon>Anthemideae</taxon>
        <taxon>Anthemidinae</taxon>
        <taxon>Tanacetum</taxon>
    </lineage>
</organism>
<reference evidence="2" key="2">
    <citation type="submission" date="2022-01" db="EMBL/GenBank/DDBJ databases">
        <authorList>
            <person name="Yamashiro T."/>
            <person name="Shiraishi A."/>
            <person name="Satake H."/>
            <person name="Nakayama K."/>
        </authorList>
    </citation>
    <scope>NUCLEOTIDE SEQUENCE</scope>
</reference>
<accession>A0ABQ5IKI0</accession>
<protein>
    <recommendedName>
        <fullName evidence="4">Reverse transcriptase domain-containing protein</fullName>
    </recommendedName>
</protein>
<keyword evidence="3" id="KW-1185">Reference proteome</keyword>
<sequence length="367" mass="42605">MVAPTPNSVIVRLVVDENFVINSTHLKMIWENKFDGILRADPHDHIREFLAICDMFKYGETQSEAVKLLIFPFSLCDKAKTWFNELNEVSFSQSVCESLIEAWLRLKNMLQKCHRRGLTKGAIIHIFYLCLDEPSQGILDGTSRGIFLYKSPNEAFQLLEEKVLFKLDWSTKSQNEHHQKSVAFADGSNSDNDNSRLMEKLDALTIKMDSQFQSLKEEIHEMRKNYYNREDNHASKNSMNDDTPMCEHHEANYIQSEDEWDKSQNVSSEQTDRTKPPPPPQAHTEKVNAVFTGSEKSDDPPKVQKDPPPPIIVNNKIEKDRPTKTSKRGYYVVKSKEYSFREYIPKIPYPQHFKVDHSHLNRIIKES</sequence>
<evidence type="ECO:0000313" key="3">
    <source>
        <dbReference type="Proteomes" id="UP001151760"/>
    </source>
</evidence>
<gene>
    <name evidence="2" type="ORF">Tco_1111052</name>
</gene>
<feature type="region of interest" description="Disordered" evidence="1">
    <location>
        <begin position="255"/>
        <end position="328"/>
    </location>
</feature>
<dbReference type="PANTHER" id="PTHR33223">
    <property type="entry name" value="CCHC-TYPE DOMAIN-CONTAINING PROTEIN"/>
    <property type="match status" value="1"/>
</dbReference>
<name>A0ABQ5IKI0_9ASTR</name>
<feature type="compositionally biased region" description="Basic and acidic residues" evidence="1">
    <location>
        <begin position="295"/>
        <end position="305"/>
    </location>
</feature>
<proteinExistence type="predicted"/>